<accession>A0AAV7TJ37</accession>
<keyword evidence="3" id="KW-1185">Reference proteome</keyword>
<feature type="region of interest" description="Disordered" evidence="1">
    <location>
        <begin position="1"/>
        <end position="102"/>
    </location>
</feature>
<feature type="compositionally biased region" description="Low complexity" evidence="1">
    <location>
        <begin position="1"/>
        <end position="25"/>
    </location>
</feature>
<evidence type="ECO:0000313" key="3">
    <source>
        <dbReference type="Proteomes" id="UP001066276"/>
    </source>
</evidence>
<comment type="caution">
    <text evidence="2">The sequence shown here is derived from an EMBL/GenBank/DDBJ whole genome shotgun (WGS) entry which is preliminary data.</text>
</comment>
<reference evidence="2" key="1">
    <citation type="journal article" date="2022" name="bioRxiv">
        <title>Sequencing and chromosome-scale assembly of the giantPleurodeles waltlgenome.</title>
        <authorList>
            <person name="Brown T."/>
            <person name="Elewa A."/>
            <person name="Iarovenko S."/>
            <person name="Subramanian E."/>
            <person name="Araus A.J."/>
            <person name="Petzold A."/>
            <person name="Susuki M."/>
            <person name="Suzuki K.-i.T."/>
            <person name="Hayashi T."/>
            <person name="Toyoda A."/>
            <person name="Oliveira C."/>
            <person name="Osipova E."/>
            <person name="Leigh N.D."/>
            <person name="Simon A."/>
            <person name="Yun M.H."/>
        </authorList>
    </citation>
    <scope>NUCLEOTIDE SEQUENCE</scope>
    <source>
        <strain evidence="2">20211129_DDA</strain>
        <tissue evidence="2">Liver</tissue>
    </source>
</reference>
<sequence>MPKMAPDPLGPAAAPRAPGVARRSPCSARVADAPLSLRTRAEWAGAGRARRELGWSREGSSPCPSPHPARALGARPRPSSTPRGTLGPRQTLRTPPIGPPPRPCHQICGGRPTGCLGRAVDGALVRAVELPGRIGPERCGARAAWCAEQEQSGSRGWVQAGAVLTQTTMTYR</sequence>
<organism evidence="2 3">
    <name type="scientific">Pleurodeles waltl</name>
    <name type="common">Iberian ribbed newt</name>
    <dbReference type="NCBI Taxonomy" id="8319"/>
    <lineage>
        <taxon>Eukaryota</taxon>
        <taxon>Metazoa</taxon>
        <taxon>Chordata</taxon>
        <taxon>Craniata</taxon>
        <taxon>Vertebrata</taxon>
        <taxon>Euteleostomi</taxon>
        <taxon>Amphibia</taxon>
        <taxon>Batrachia</taxon>
        <taxon>Caudata</taxon>
        <taxon>Salamandroidea</taxon>
        <taxon>Salamandridae</taxon>
        <taxon>Pleurodelinae</taxon>
        <taxon>Pleurodeles</taxon>
    </lineage>
</organism>
<evidence type="ECO:0000313" key="2">
    <source>
        <dbReference type="EMBL" id="KAJ1176635.1"/>
    </source>
</evidence>
<dbReference type="EMBL" id="JANPWB010000006">
    <property type="protein sequence ID" value="KAJ1176635.1"/>
    <property type="molecule type" value="Genomic_DNA"/>
</dbReference>
<dbReference type="AlphaFoldDB" id="A0AAV7TJ37"/>
<name>A0AAV7TJ37_PLEWA</name>
<proteinExistence type="predicted"/>
<protein>
    <submittedName>
        <fullName evidence="2">Uncharacterized protein</fullName>
    </submittedName>
</protein>
<gene>
    <name evidence="2" type="ORF">NDU88_001906</name>
</gene>
<evidence type="ECO:0000256" key="1">
    <source>
        <dbReference type="SAM" id="MobiDB-lite"/>
    </source>
</evidence>
<dbReference type="Proteomes" id="UP001066276">
    <property type="component" value="Chromosome 3_2"/>
</dbReference>